<dbReference type="GO" id="GO:0005524">
    <property type="term" value="F:ATP binding"/>
    <property type="evidence" value="ECO:0007669"/>
    <property type="project" value="UniProtKB-KW"/>
</dbReference>
<evidence type="ECO:0000313" key="11">
    <source>
        <dbReference type="Proteomes" id="UP000270046"/>
    </source>
</evidence>
<dbReference type="AlphaFoldDB" id="A0A494VS64"/>
<dbReference type="SUPFAM" id="SSF48452">
    <property type="entry name" value="TPR-like"/>
    <property type="match status" value="1"/>
</dbReference>
<accession>A0A494VS64</accession>
<protein>
    <recommendedName>
        <fullName evidence="2">histidine kinase</fullName>
        <ecNumber evidence="2">2.7.13.3</ecNumber>
    </recommendedName>
</protein>
<dbReference type="EMBL" id="CP032869">
    <property type="protein sequence ID" value="AYL94218.1"/>
    <property type="molecule type" value="Genomic_DNA"/>
</dbReference>
<dbReference type="Gene3D" id="1.25.40.10">
    <property type="entry name" value="Tetratricopeptide repeat domain"/>
    <property type="match status" value="1"/>
</dbReference>
<evidence type="ECO:0000256" key="5">
    <source>
        <dbReference type="ARBA" id="ARBA00022741"/>
    </source>
</evidence>
<evidence type="ECO:0000259" key="9">
    <source>
        <dbReference type="SMART" id="SM00387"/>
    </source>
</evidence>
<dbReference type="EC" id="2.7.13.3" evidence="2"/>
<keyword evidence="3" id="KW-0597">Phosphoprotein</keyword>
<gene>
    <name evidence="10" type="ORF">HYN43_002425</name>
</gene>
<dbReference type="PANTHER" id="PTHR41523:SF8">
    <property type="entry name" value="ETHYLENE RESPONSE SENSOR PROTEIN"/>
    <property type="match status" value="1"/>
</dbReference>
<keyword evidence="11" id="KW-1185">Reference proteome</keyword>
<sequence length="765" mass="87880">MFNRVLLIYAVIILSGLSERVHGQMSRKDSLLYSLKICKTAEVRIAALISLTTFYLDESEGNESTPDSTGIYFNLTRNAVKESGTFQDHTDLKLLEGKIDLRYGRVLKAKTIYDEVFKLYTKSGRPDKAALVAYDYADRADHSIPYEENLKNFQHVLSLFEKTKNKNLQEELRIKIIDNSSATGHLDFSEKELYKLIEFYEANGIHKKYIAYEKLASLHAVNGDPDKELDCGLQMLKSFQEVYDPGWADFYYHRMAMIYRDLSQYKNSLFWAKKALLVCHDKEMLFILHSLITNLLLKTNKPGEALRLFKATHYNFTDTAGDYNRLAARIYGDCYTALKQYEKAEFYYLEMLKYQKMDPYNREHFYNANYTLGEFYVHTGRYDKGRIYLNKVLKMDKGIVPVVFLRNINYLLSVADSASGNFKGALQYFQDYKILNDSIFNIAKSKQITDIQLRYNVKGKDKDILIKAKDIALLKKQALLKETQLQNVKSSRKLTVAAIVVLLLLLGGLYGRSKFKQRLTDQLRTSREEINGKNKVLINLISEKDALLAEKDSLITEKEWLIREIHHRVKNNLQITISLLNLQSAYISNESALEAIRNSQMRMHSMSLIHQKLYQSQGMTFINSTDYIYELMNYLKESYSGHSNIAYVLNVQSAEIDVSQAVPVGLIINEAVTNAVKYAFPDGRRGSIAISFHQDADHQYHLLMTDDGVGLPAGFHLTSANTLGMNLMKGLSYQLNGDIRIENNNGTQISIHFKPIEVISEEHRI</sequence>
<keyword evidence="8" id="KW-1133">Transmembrane helix</keyword>
<dbReference type="InterPro" id="IPR036890">
    <property type="entry name" value="HATPase_C_sf"/>
</dbReference>
<feature type="domain" description="Histidine kinase/HSP90-like ATPase" evidence="9">
    <location>
        <begin position="659"/>
        <end position="757"/>
    </location>
</feature>
<evidence type="ECO:0000256" key="8">
    <source>
        <dbReference type="SAM" id="Phobius"/>
    </source>
</evidence>
<dbReference type="KEGG" id="muh:HYN43_002425"/>
<dbReference type="GO" id="GO:0004673">
    <property type="term" value="F:protein histidine kinase activity"/>
    <property type="evidence" value="ECO:0007669"/>
    <property type="project" value="UniProtKB-EC"/>
</dbReference>
<evidence type="ECO:0000313" key="10">
    <source>
        <dbReference type="EMBL" id="AYL94218.1"/>
    </source>
</evidence>
<dbReference type="InterPro" id="IPR003594">
    <property type="entry name" value="HATPase_dom"/>
</dbReference>
<organism evidence="10 11">
    <name type="scientific">Mucilaginibacter celer</name>
    <dbReference type="NCBI Taxonomy" id="2305508"/>
    <lineage>
        <taxon>Bacteria</taxon>
        <taxon>Pseudomonadati</taxon>
        <taxon>Bacteroidota</taxon>
        <taxon>Sphingobacteriia</taxon>
        <taxon>Sphingobacteriales</taxon>
        <taxon>Sphingobacteriaceae</taxon>
        <taxon>Mucilaginibacter</taxon>
    </lineage>
</organism>
<dbReference type="PANTHER" id="PTHR41523">
    <property type="entry name" value="TWO-COMPONENT SYSTEM SENSOR PROTEIN"/>
    <property type="match status" value="1"/>
</dbReference>
<name>A0A494VS64_9SPHI</name>
<dbReference type="Gene3D" id="3.30.450.20">
    <property type="entry name" value="PAS domain"/>
    <property type="match status" value="1"/>
</dbReference>
<dbReference type="Proteomes" id="UP000270046">
    <property type="component" value="Chromosome"/>
</dbReference>
<keyword evidence="4" id="KW-0808">Transferase</keyword>
<evidence type="ECO:0000256" key="4">
    <source>
        <dbReference type="ARBA" id="ARBA00022679"/>
    </source>
</evidence>
<reference evidence="10 11" key="1">
    <citation type="submission" date="2018-10" db="EMBL/GenBank/DDBJ databases">
        <title>Genome sequencing of Mucilaginibacter sp. HYN0043.</title>
        <authorList>
            <person name="Kim M."/>
            <person name="Yi H."/>
        </authorList>
    </citation>
    <scope>NUCLEOTIDE SEQUENCE [LARGE SCALE GENOMIC DNA]</scope>
    <source>
        <strain evidence="10 11">HYN0043</strain>
    </source>
</reference>
<keyword evidence="7" id="KW-0067">ATP-binding</keyword>
<keyword evidence="5" id="KW-0547">Nucleotide-binding</keyword>
<keyword evidence="8" id="KW-0472">Membrane</keyword>
<dbReference type="Pfam" id="PF02518">
    <property type="entry name" value="HATPase_c"/>
    <property type="match status" value="1"/>
</dbReference>
<dbReference type="InterPro" id="IPR011495">
    <property type="entry name" value="Sig_transdc_His_kin_sub2_dim/P"/>
</dbReference>
<dbReference type="SMART" id="SM00387">
    <property type="entry name" value="HATPase_c"/>
    <property type="match status" value="1"/>
</dbReference>
<keyword evidence="8" id="KW-0812">Transmembrane</keyword>
<feature type="transmembrane region" description="Helical" evidence="8">
    <location>
        <begin position="494"/>
        <end position="511"/>
    </location>
</feature>
<dbReference type="OrthoDB" id="1523170at2"/>
<evidence type="ECO:0000256" key="7">
    <source>
        <dbReference type="ARBA" id="ARBA00022840"/>
    </source>
</evidence>
<evidence type="ECO:0000256" key="2">
    <source>
        <dbReference type="ARBA" id="ARBA00012438"/>
    </source>
</evidence>
<proteinExistence type="predicted"/>
<dbReference type="InterPro" id="IPR011990">
    <property type="entry name" value="TPR-like_helical_dom_sf"/>
</dbReference>
<evidence type="ECO:0000256" key="3">
    <source>
        <dbReference type="ARBA" id="ARBA00022553"/>
    </source>
</evidence>
<dbReference type="SUPFAM" id="SSF55874">
    <property type="entry name" value="ATPase domain of HSP90 chaperone/DNA topoisomerase II/histidine kinase"/>
    <property type="match status" value="1"/>
</dbReference>
<dbReference type="InterPro" id="IPR019734">
    <property type="entry name" value="TPR_rpt"/>
</dbReference>
<dbReference type="Pfam" id="PF07568">
    <property type="entry name" value="HisKA_2"/>
    <property type="match status" value="1"/>
</dbReference>
<dbReference type="Pfam" id="PF13181">
    <property type="entry name" value="TPR_8"/>
    <property type="match status" value="1"/>
</dbReference>
<keyword evidence="6" id="KW-0418">Kinase</keyword>
<comment type="catalytic activity">
    <reaction evidence="1">
        <text>ATP + protein L-histidine = ADP + protein N-phospho-L-histidine.</text>
        <dbReference type="EC" id="2.7.13.3"/>
    </reaction>
</comment>
<dbReference type="Gene3D" id="3.30.565.10">
    <property type="entry name" value="Histidine kinase-like ATPase, C-terminal domain"/>
    <property type="match status" value="1"/>
</dbReference>
<evidence type="ECO:0000256" key="6">
    <source>
        <dbReference type="ARBA" id="ARBA00022777"/>
    </source>
</evidence>
<evidence type="ECO:0000256" key="1">
    <source>
        <dbReference type="ARBA" id="ARBA00000085"/>
    </source>
</evidence>